<dbReference type="SUPFAM" id="SSF52540">
    <property type="entry name" value="P-loop containing nucleoside triphosphate hydrolases"/>
    <property type="match status" value="1"/>
</dbReference>
<keyword evidence="2" id="KW-1185">Reference proteome</keyword>
<organism evidence="1 2">
    <name type="scientific">Erysipelothrix inopinata</name>
    <dbReference type="NCBI Taxonomy" id="225084"/>
    <lineage>
        <taxon>Bacteria</taxon>
        <taxon>Bacillati</taxon>
        <taxon>Bacillota</taxon>
        <taxon>Erysipelotrichia</taxon>
        <taxon>Erysipelotrichales</taxon>
        <taxon>Erysipelotrichaceae</taxon>
        <taxon>Erysipelothrix</taxon>
    </lineage>
</organism>
<dbReference type="Proteomes" id="UP000515928">
    <property type="component" value="Chromosome"/>
</dbReference>
<dbReference type="KEGG" id="eio:H9L01_09425"/>
<reference evidence="1 2" key="1">
    <citation type="submission" date="2020-08" db="EMBL/GenBank/DDBJ databases">
        <title>Genome sequence of Erysipelothrix inopinata DSM 15511T.</title>
        <authorList>
            <person name="Hyun D.-W."/>
            <person name="Bae J.-W."/>
        </authorList>
    </citation>
    <scope>NUCLEOTIDE SEQUENCE [LARGE SCALE GENOMIC DNA]</scope>
    <source>
        <strain evidence="1 2">DSM 15511</strain>
    </source>
</reference>
<name>A0A7G9RYA3_9FIRM</name>
<dbReference type="EMBL" id="CP060715">
    <property type="protein sequence ID" value="QNN60578.1"/>
    <property type="molecule type" value="Genomic_DNA"/>
</dbReference>
<dbReference type="RefSeq" id="WP_187533704.1">
    <property type="nucleotide sequence ID" value="NZ_CBCSHU010000016.1"/>
</dbReference>
<protein>
    <submittedName>
        <fullName evidence="1">Kinase</fullName>
    </submittedName>
</protein>
<dbReference type="Pfam" id="PF13671">
    <property type="entry name" value="AAA_33"/>
    <property type="match status" value="1"/>
</dbReference>
<dbReference type="GO" id="GO:0016301">
    <property type="term" value="F:kinase activity"/>
    <property type="evidence" value="ECO:0007669"/>
    <property type="project" value="UniProtKB-KW"/>
</dbReference>
<dbReference type="Gene3D" id="3.40.50.300">
    <property type="entry name" value="P-loop containing nucleotide triphosphate hydrolases"/>
    <property type="match status" value="1"/>
</dbReference>
<dbReference type="NCBIfam" id="NF005255">
    <property type="entry name" value="PRK06762.2-2"/>
    <property type="match status" value="1"/>
</dbReference>
<sequence length="162" mass="18901">MTKLVILRGNSGCGKTTVAHALRDRLNVSTMIVSQDVIRRDILNVKDTVNNNSIPLMKQIISFGINRYEVIILEGILTSSKYRDFLLDLETLDVECYYFYFDVSFDTTYKRHLLKQTDEFGMQELKAWWVENDVLNLQNEFLIYDDANLESIINKITRDLGY</sequence>
<evidence type="ECO:0000313" key="1">
    <source>
        <dbReference type="EMBL" id="QNN60578.1"/>
    </source>
</evidence>
<accession>A0A7G9RYA3</accession>
<evidence type="ECO:0000313" key="2">
    <source>
        <dbReference type="Proteomes" id="UP000515928"/>
    </source>
</evidence>
<keyword evidence="1" id="KW-0418">Kinase</keyword>
<dbReference type="AlphaFoldDB" id="A0A7G9RYA3"/>
<gene>
    <name evidence="1" type="ORF">H9L01_09425</name>
</gene>
<dbReference type="InterPro" id="IPR027417">
    <property type="entry name" value="P-loop_NTPase"/>
</dbReference>
<keyword evidence="1" id="KW-0808">Transferase</keyword>
<proteinExistence type="predicted"/>